<dbReference type="Proteomes" id="UP000714618">
    <property type="component" value="Unassembled WGS sequence"/>
</dbReference>
<dbReference type="GO" id="GO:0005737">
    <property type="term" value="C:cytoplasm"/>
    <property type="evidence" value="ECO:0007669"/>
    <property type="project" value="TreeGrafter"/>
</dbReference>
<proteinExistence type="predicted"/>
<name>A0A9N8PC00_9PEZI</name>
<evidence type="ECO:0000313" key="6">
    <source>
        <dbReference type="Proteomes" id="UP000714618"/>
    </source>
</evidence>
<evidence type="ECO:0000256" key="1">
    <source>
        <dbReference type="ARBA" id="ARBA00022679"/>
    </source>
</evidence>
<evidence type="ECO:0000259" key="4">
    <source>
        <dbReference type="PROSITE" id="PS51186"/>
    </source>
</evidence>
<dbReference type="InterPro" id="IPR016181">
    <property type="entry name" value="Acyl_CoA_acyltransferase"/>
</dbReference>
<dbReference type="PANTHER" id="PTHR10908">
    <property type="entry name" value="SEROTONIN N-ACETYLTRANSFERASE"/>
    <property type="match status" value="1"/>
</dbReference>
<dbReference type="Gene3D" id="3.40.630.30">
    <property type="match status" value="1"/>
</dbReference>
<dbReference type="OrthoDB" id="30840at2759"/>
<dbReference type="EMBL" id="CAIJEO010000003">
    <property type="protein sequence ID" value="CAD0089220.1"/>
    <property type="molecule type" value="Genomic_DNA"/>
</dbReference>
<dbReference type="AlphaFoldDB" id="A0A9N8PC00"/>
<gene>
    <name evidence="5" type="ORF">AWRI4233_LOCUS2127</name>
</gene>
<accession>A0A9N8PC00</accession>
<dbReference type="InterPro" id="IPR051635">
    <property type="entry name" value="SNAT-like"/>
</dbReference>
<keyword evidence="1" id="KW-0808">Transferase</keyword>
<organism evidence="5 6">
    <name type="scientific">Aureobasidium mustum</name>
    <dbReference type="NCBI Taxonomy" id="2773714"/>
    <lineage>
        <taxon>Eukaryota</taxon>
        <taxon>Fungi</taxon>
        <taxon>Dikarya</taxon>
        <taxon>Ascomycota</taxon>
        <taxon>Pezizomycotina</taxon>
        <taxon>Dothideomycetes</taxon>
        <taxon>Dothideomycetidae</taxon>
        <taxon>Dothideales</taxon>
        <taxon>Saccotheciaceae</taxon>
        <taxon>Aureobasidium</taxon>
    </lineage>
</organism>
<dbReference type="GO" id="GO:0004059">
    <property type="term" value="F:aralkylamine N-acetyltransferase activity"/>
    <property type="evidence" value="ECO:0007669"/>
    <property type="project" value="TreeGrafter"/>
</dbReference>
<reference evidence="5" key="1">
    <citation type="submission" date="2020-06" db="EMBL/GenBank/DDBJ databases">
        <authorList>
            <person name="Onetto C."/>
        </authorList>
    </citation>
    <scope>NUCLEOTIDE SEQUENCE</scope>
</reference>
<feature type="region of interest" description="Disordered" evidence="3">
    <location>
        <begin position="113"/>
        <end position="134"/>
    </location>
</feature>
<dbReference type="InterPro" id="IPR000182">
    <property type="entry name" value="GNAT_dom"/>
</dbReference>
<dbReference type="Pfam" id="PF13673">
    <property type="entry name" value="Acetyltransf_10"/>
    <property type="match status" value="1"/>
</dbReference>
<evidence type="ECO:0000313" key="5">
    <source>
        <dbReference type="EMBL" id="CAD0089220.1"/>
    </source>
</evidence>
<comment type="caution">
    <text evidence="5">The sequence shown here is derived from an EMBL/GenBank/DDBJ whole genome shotgun (WGS) entry which is preliminary data.</text>
</comment>
<feature type="compositionally biased region" description="Polar residues" evidence="3">
    <location>
        <begin position="123"/>
        <end position="132"/>
    </location>
</feature>
<feature type="domain" description="N-acetyltransferase" evidence="4">
    <location>
        <begin position="131"/>
        <end position="219"/>
    </location>
</feature>
<keyword evidence="2" id="KW-0012">Acyltransferase</keyword>
<keyword evidence="6" id="KW-1185">Reference proteome</keyword>
<evidence type="ECO:0000256" key="2">
    <source>
        <dbReference type="ARBA" id="ARBA00023315"/>
    </source>
</evidence>
<dbReference type="PANTHER" id="PTHR10908:SF0">
    <property type="entry name" value="SEROTONIN N-ACETYLTRANSFERASE"/>
    <property type="match status" value="1"/>
</dbReference>
<dbReference type="SUPFAM" id="SSF55729">
    <property type="entry name" value="Acyl-CoA N-acyltransferases (Nat)"/>
    <property type="match status" value="1"/>
</dbReference>
<protein>
    <recommendedName>
        <fullName evidence="4">N-acetyltransferase domain-containing protein</fullName>
    </recommendedName>
</protein>
<sequence length="223" mass="24270">MPRDLAALMRGDDEPKDKISRDMEKQDHLAEIKPYVQTLTTSDIDSAFEYRFTKCGGLCLGLFTSVDTSDSSAPLASVETASSAHFVYSGAPARKSVLLAHCVVTKTTNPTVMDEDMEVPSDWKTSGASSGNIGHREEGRTIAVHSLAVLPSLQNQGLGSTLLKAFVQRMEYVQAADRIALLAHGELVKFYEKLGFENKGPSKATFGGGNWVDMVLELKNNQK</sequence>
<dbReference type="CDD" id="cd04301">
    <property type="entry name" value="NAT_SF"/>
    <property type="match status" value="1"/>
</dbReference>
<dbReference type="PROSITE" id="PS51186">
    <property type="entry name" value="GNAT"/>
    <property type="match status" value="1"/>
</dbReference>
<evidence type="ECO:0000256" key="3">
    <source>
        <dbReference type="SAM" id="MobiDB-lite"/>
    </source>
</evidence>